<name>I6Z734_MELRP</name>
<keyword evidence="1" id="KW-0812">Transmembrane</keyword>
<dbReference type="HOGENOM" id="CLU_3292220_0_0_10"/>
<reference evidence="2 3" key="1">
    <citation type="journal article" date="2013" name="PLoS ONE">
        <title>Genomic analysis of Melioribacter roseus, facultatively anaerobic organotrophic bacterium representing a novel deep lineage within Bacteriodetes/Chlorobi group.</title>
        <authorList>
            <person name="Kadnikov V.V."/>
            <person name="Mardanov A.V."/>
            <person name="Podosokorskaya O.A."/>
            <person name="Gavrilov S.N."/>
            <person name="Kublanov I.V."/>
            <person name="Beletsky A.V."/>
            <person name="Bonch-Osmolovskaya E.A."/>
            <person name="Ravin N.V."/>
        </authorList>
    </citation>
    <scope>NUCLEOTIDE SEQUENCE [LARGE SCALE GENOMIC DNA]</scope>
    <source>
        <strain evidence="3">JCM 17771 / P3M-2</strain>
    </source>
</reference>
<dbReference type="KEGG" id="mro:MROS_1736"/>
<sequence>MLTVIYGITIILILWGGFLFFLWKAFGKEKSKSYNGKKVG</sequence>
<proteinExistence type="predicted"/>
<keyword evidence="1" id="KW-1133">Transmembrane helix</keyword>
<protein>
    <recommendedName>
        <fullName evidence="4">MetS family NSS transporter small subunit</fullName>
    </recommendedName>
</protein>
<evidence type="ECO:0000313" key="2">
    <source>
        <dbReference type="EMBL" id="AFN74970.1"/>
    </source>
</evidence>
<dbReference type="AlphaFoldDB" id="I6Z734"/>
<evidence type="ECO:0008006" key="4">
    <source>
        <dbReference type="Google" id="ProtNLM"/>
    </source>
</evidence>
<dbReference type="EMBL" id="CP003557">
    <property type="protein sequence ID" value="AFN74970.1"/>
    <property type="molecule type" value="Genomic_DNA"/>
</dbReference>
<keyword evidence="3" id="KW-1185">Reference proteome</keyword>
<organism evidence="2 3">
    <name type="scientific">Melioribacter roseus (strain DSM 23840 / JCM 17771 / VKM B-2668 / P3M-2)</name>
    <dbReference type="NCBI Taxonomy" id="1191523"/>
    <lineage>
        <taxon>Bacteria</taxon>
        <taxon>Pseudomonadati</taxon>
        <taxon>Ignavibacteriota</taxon>
        <taxon>Ignavibacteria</taxon>
        <taxon>Ignavibacteriales</taxon>
        <taxon>Melioribacteraceae</taxon>
        <taxon>Melioribacter</taxon>
    </lineage>
</organism>
<dbReference type="Proteomes" id="UP000009011">
    <property type="component" value="Chromosome"/>
</dbReference>
<keyword evidence="1" id="KW-0472">Membrane</keyword>
<gene>
    <name evidence="2" type="ordered locus">MROS_1736</name>
</gene>
<evidence type="ECO:0000313" key="3">
    <source>
        <dbReference type="Proteomes" id="UP000009011"/>
    </source>
</evidence>
<evidence type="ECO:0000256" key="1">
    <source>
        <dbReference type="SAM" id="Phobius"/>
    </source>
</evidence>
<feature type="transmembrane region" description="Helical" evidence="1">
    <location>
        <begin position="6"/>
        <end position="23"/>
    </location>
</feature>
<accession>I6Z734</accession>